<evidence type="ECO:0000313" key="2">
    <source>
        <dbReference type="Proteomes" id="UP000830055"/>
    </source>
</evidence>
<evidence type="ECO:0000313" key="1">
    <source>
        <dbReference type="EMBL" id="BDD87718.1"/>
    </source>
</evidence>
<sequence>MRTCVTAPGTFRYGIHRPSYRSVNLRQRTRIEALGLTDNGSVVDNRRNYPTGDVEVEAADWIYEIANPLPFRGATFIGKAWADRSASDYERIRLPQPPPVSLSTLLAAEGYDERFIERLPRPLQLALATTSSDPADLERLARCCCAFVFDQAGRPSGLRFREPDRQPVVDDHDLFEAIANNPALPDDYKIAMVIRAGAQGDSEIVGDYHQGDTAIYEYLRRNSYIGGGHYAANMADDAVRYAIRDLTEGDLAGLRHLYYQRSYQRLAAELGLSCKNPPFSPRDLEELRGAILEHFDPQRLTLSNTLWGWNFGFDFAPSGYRLHASHQQVHQQYAMIPGRIDGHSLSCRQPQGDYRPYGCGDLVAETIEHYRQRHGRDYFTDYLRAIETNRRMDERSDRDASLVVWQDEQVLLFVPKAQTSQWELQIMTKPRPDGSFPGNILETDTVTRTSLDTALLKGQQALAGRGVRMVTSIEFAKPFDAPESKQPLLYSLLPKLPQSPGAFSEAQLRFINGHYPEDFAAVSRLSLGTAV</sequence>
<dbReference type="Proteomes" id="UP000830055">
    <property type="component" value="Chromosome"/>
</dbReference>
<name>A0ABN6M7Z5_9BACT</name>
<organism evidence="1 2">
    <name type="scientific">Desulfofustis limnaeus</name>
    <dbReference type="NCBI Taxonomy" id="2740163"/>
    <lineage>
        <taxon>Bacteria</taxon>
        <taxon>Pseudomonadati</taxon>
        <taxon>Thermodesulfobacteriota</taxon>
        <taxon>Desulfobulbia</taxon>
        <taxon>Desulfobulbales</taxon>
        <taxon>Desulfocapsaceae</taxon>
        <taxon>Desulfofustis</taxon>
    </lineage>
</organism>
<protein>
    <submittedName>
        <fullName evidence="1">Uncharacterized protein</fullName>
    </submittedName>
</protein>
<dbReference type="RefSeq" id="WP_284151132.1">
    <property type="nucleotide sequence ID" value="NZ_AP025516.1"/>
</dbReference>
<reference evidence="1 2" key="1">
    <citation type="submission" date="2022-01" db="EMBL/GenBank/DDBJ databases">
        <title>Desulfofustis limnae sp. nov., a novel mesophilic sulfate-reducing bacterium isolated from marsh soil.</title>
        <authorList>
            <person name="Watanabe M."/>
            <person name="Takahashi A."/>
            <person name="Kojima H."/>
            <person name="Fukui M."/>
        </authorList>
    </citation>
    <scope>NUCLEOTIDE SEQUENCE [LARGE SCALE GENOMIC DNA]</scope>
    <source>
        <strain evidence="1 2">PPLL</strain>
    </source>
</reference>
<dbReference type="EMBL" id="AP025516">
    <property type="protein sequence ID" value="BDD87718.1"/>
    <property type="molecule type" value="Genomic_DNA"/>
</dbReference>
<keyword evidence="2" id="KW-1185">Reference proteome</keyword>
<gene>
    <name evidence="1" type="ORF">DPPLL_20830</name>
</gene>
<proteinExistence type="predicted"/>
<accession>A0ABN6M7Z5</accession>